<proteinExistence type="predicted"/>
<feature type="chain" id="PRO_5034209469" evidence="2">
    <location>
        <begin position="17"/>
        <end position="219"/>
    </location>
</feature>
<sequence>MKFTTVAVCLASTAIAAPAPMSQEQAAINAGIVPDVLLLGIKLDGKLNKPLKDLVGSSGLLHQLLSPILDLMLGPNVDTSAKVGPDEAAHEAQEEHEVHEGDGNKTILARDVQSAAASAGKKHIGGAQFEQVLVPQVQIIHTNGLLGKLLNPVVKLLLGDTIGFSTRTFGGVTSSMPGALPLKSLPHKGLPHKGLPPLNKPPPVVNDLPVDDDDDEDDE</sequence>
<feature type="compositionally biased region" description="Acidic residues" evidence="1">
    <location>
        <begin position="209"/>
        <end position="219"/>
    </location>
</feature>
<gene>
    <name evidence="3" type="ORF">GQ602_001634</name>
</gene>
<reference evidence="3 4" key="1">
    <citation type="journal article" date="2020" name="G3 (Bethesda)">
        <title>Genetic Underpinnings of Host Manipulation by Ophiocordyceps as Revealed by Comparative Transcriptomics.</title>
        <authorList>
            <person name="Will I."/>
            <person name="Das B."/>
            <person name="Trinh T."/>
            <person name="Brachmann A."/>
            <person name="Ohm R.A."/>
            <person name="de Bekker C."/>
        </authorList>
    </citation>
    <scope>NUCLEOTIDE SEQUENCE [LARGE SCALE GENOMIC DNA]</scope>
    <source>
        <strain evidence="3 4">EC05</strain>
    </source>
</reference>
<protein>
    <submittedName>
        <fullName evidence="3">Uncharacterized protein</fullName>
    </submittedName>
</protein>
<evidence type="ECO:0000256" key="1">
    <source>
        <dbReference type="SAM" id="MobiDB-lite"/>
    </source>
</evidence>
<keyword evidence="2" id="KW-0732">Signal</keyword>
<name>A0A8H4QEN1_9HYPO</name>
<comment type="caution">
    <text evidence="3">The sequence shown here is derived from an EMBL/GenBank/DDBJ whole genome shotgun (WGS) entry which is preliminary data.</text>
</comment>
<evidence type="ECO:0000313" key="4">
    <source>
        <dbReference type="Proteomes" id="UP000562929"/>
    </source>
</evidence>
<evidence type="ECO:0000313" key="3">
    <source>
        <dbReference type="EMBL" id="KAF4596021.1"/>
    </source>
</evidence>
<dbReference type="AlphaFoldDB" id="A0A8H4QEN1"/>
<keyword evidence="4" id="KW-1185">Reference proteome</keyword>
<feature type="region of interest" description="Disordered" evidence="1">
    <location>
        <begin position="82"/>
        <end position="101"/>
    </location>
</feature>
<dbReference type="EMBL" id="JAACLJ010000001">
    <property type="protein sequence ID" value="KAF4596021.1"/>
    <property type="molecule type" value="Genomic_DNA"/>
</dbReference>
<feature type="region of interest" description="Disordered" evidence="1">
    <location>
        <begin position="183"/>
        <end position="219"/>
    </location>
</feature>
<dbReference type="OrthoDB" id="4928233at2759"/>
<feature type="signal peptide" evidence="2">
    <location>
        <begin position="1"/>
        <end position="16"/>
    </location>
</feature>
<dbReference type="Proteomes" id="UP000562929">
    <property type="component" value="Unassembled WGS sequence"/>
</dbReference>
<feature type="compositionally biased region" description="Basic and acidic residues" evidence="1">
    <location>
        <begin position="84"/>
        <end position="101"/>
    </location>
</feature>
<evidence type="ECO:0000256" key="2">
    <source>
        <dbReference type="SAM" id="SignalP"/>
    </source>
</evidence>
<accession>A0A8H4QEN1</accession>
<organism evidence="3 4">
    <name type="scientific">Ophiocordyceps camponoti-floridani</name>
    <dbReference type="NCBI Taxonomy" id="2030778"/>
    <lineage>
        <taxon>Eukaryota</taxon>
        <taxon>Fungi</taxon>
        <taxon>Dikarya</taxon>
        <taxon>Ascomycota</taxon>
        <taxon>Pezizomycotina</taxon>
        <taxon>Sordariomycetes</taxon>
        <taxon>Hypocreomycetidae</taxon>
        <taxon>Hypocreales</taxon>
        <taxon>Ophiocordycipitaceae</taxon>
        <taxon>Ophiocordyceps</taxon>
    </lineage>
</organism>